<keyword evidence="2" id="KW-0547">Nucleotide-binding</keyword>
<dbReference type="PANTHER" id="PTHR43581">
    <property type="entry name" value="ATP/GTP PHOSPHATASE"/>
    <property type="match status" value="1"/>
</dbReference>
<keyword evidence="2" id="KW-0067">ATP-binding</keyword>
<evidence type="ECO:0000259" key="1">
    <source>
        <dbReference type="Pfam" id="PF13304"/>
    </source>
</evidence>
<organism evidence="2 3">
    <name type="scientific">Azospirillum isscasi</name>
    <dbReference type="NCBI Taxonomy" id="3053926"/>
    <lineage>
        <taxon>Bacteria</taxon>
        <taxon>Pseudomonadati</taxon>
        <taxon>Pseudomonadota</taxon>
        <taxon>Alphaproteobacteria</taxon>
        <taxon>Rhodospirillales</taxon>
        <taxon>Azospirillaceae</taxon>
        <taxon>Azospirillum</taxon>
    </lineage>
</organism>
<dbReference type="SUPFAM" id="SSF52540">
    <property type="entry name" value="P-loop containing nucleoside triphosphate hydrolases"/>
    <property type="match status" value="1"/>
</dbReference>
<comment type="caution">
    <text evidence="2">The sequence shown here is derived from an EMBL/GenBank/DDBJ whole genome shotgun (WGS) entry which is preliminary data.</text>
</comment>
<dbReference type="Proteomes" id="UP001227317">
    <property type="component" value="Unassembled WGS sequence"/>
</dbReference>
<dbReference type="EMBL" id="JAUJFI010000149">
    <property type="protein sequence ID" value="MDQ2105524.1"/>
    <property type="molecule type" value="Genomic_DNA"/>
</dbReference>
<evidence type="ECO:0000313" key="2">
    <source>
        <dbReference type="EMBL" id="MDQ2105524.1"/>
    </source>
</evidence>
<dbReference type="RefSeq" id="WP_306710136.1">
    <property type="nucleotide sequence ID" value="NZ_JAUJFI010000149.1"/>
</dbReference>
<dbReference type="Gene3D" id="3.40.50.300">
    <property type="entry name" value="P-loop containing nucleotide triphosphate hydrolases"/>
    <property type="match status" value="2"/>
</dbReference>
<dbReference type="InterPro" id="IPR027417">
    <property type="entry name" value="P-loop_NTPase"/>
</dbReference>
<sequence length="431" mass="48357">MHITKLEIKNIRALEHFTIELTPEEAPGWHVIIGSNSSGKSTVIRSIALALIGPLDARVLRENWRNWLRNGKERGEISITVTPYEEDFVEYETSEEALYGDAEDFSALVKFKDFPADEKRPRRVLIGTPRRDNPIWNENSVRFASSFGAFRRISTDDGRFGKIFEASPRVAPHLSAFGEDIPLSAGLALIQTLHVRNLEGDKSAGRLMEKIKAFVNETKLLPFGARITDVTSEHVTLLDGEDNEVDIQQMSSGYKAILSTIFEIINQMVYIYGEDKVAKAINLKKGGIDIPGIVSIDEVDAHLHPSWQRDIGHWFTQRFPNIQFFVTTHSPIICRAAKSVWKLPNPGTGEAAERVSGPALNRLIYGSILDAYGTELFGADVAQSDEGRKAREELSRLNRKSLNRRLSERDAMRMTELRAMLPSRASDTAPE</sequence>
<protein>
    <submittedName>
        <fullName evidence="2">ATP-binding protein</fullName>
    </submittedName>
</protein>
<dbReference type="InterPro" id="IPR003959">
    <property type="entry name" value="ATPase_AAA_core"/>
</dbReference>
<dbReference type="Pfam" id="PF13304">
    <property type="entry name" value="AAA_21"/>
    <property type="match status" value="1"/>
</dbReference>
<accession>A0ABU0WMR7</accession>
<dbReference type="PANTHER" id="PTHR43581:SF2">
    <property type="entry name" value="EXCINUCLEASE ATPASE SUBUNIT"/>
    <property type="match status" value="1"/>
</dbReference>
<dbReference type="GO" id="GO:0005524">
    <property type="term" value="F:ATP binding"/>
    <property type="evidence" value="ECO:0007669"/>
    <property type="project" value="UniProtKB-KW"/>
</dbReference>
<gene>
    <name evidence="2" type="ORF">QSG27_22695</name>
</gene>
<name>A0ABU0WMR7_9PROT</name>
<dbReference type="InterPro" id="IPR051396">
    <property type="entry name" value="Bact_Antivir_Def_Nuclease"/>
</dbReference>
<feature type="domain" description="ATPase AAA-type core" evidence="1">
    <location>
        <begin position="30"/>
        <end position="333"/>
    </location>
</feature>
<reference evidence="2 3" key="1">
    <citation type="submission" date="2023-06" db="EMBL/GenBank/DDBJ databases">
        <title>Azospirillum isscasensis sp.nov, a bacterium isolated from rhizosphere soil of rice.</title>
        <authorList>
            <person name="Wang H."/>
        </authorList>
    </citation>
    <scope>NUCLEOTIDE SEQUENCE [LARGE SCALE GENOMIC DNA]</scope>
    <source>
        <strain evidence="2 3">C340-1</strain>
    </source>
</reference>
<keyword evidence="3" id="KW-1185">Reference proteome</keyword>
<evidence type="ECO:0000313" key="3">
    <source>
        <dbReference type="Proteomes" id="UP001227317"/>
    </source>
</evidence>
<proteinExistence type="predicted"/>